<feature type="signal peptide" evidence="2">
    <location>
        <begin position="1"/>
        <end position="16"/>
    </location>
</feature>
<feature type="chain" id="PRO_5040164605" evidence="2">
    <location>
        <begin position="17"/>
        <end position="134"/>
    </location>
</feature>
<dbReference type="OrthoDB" id="5985073at2759"/>
<dbReference type="EMBL" id="MU150309">
    <property type="protein sequence ID" value="KAF9459880.1"/>
    <property type="molecule type" value="Genomic_DNA"/>
</dbReference>
<sequence length="134" mass="14291">MISVLVVALLAVSGLAAPNSNHLDIKRADGDPFIPSGWTALGCFTDARDSRTLRTASTTSLDLMTLEVCAGFCTRNFGVFTYAGVEFGRECYCDNTIREPAVIADDSGCNIPCTGDTSQNCGGEDRIFIAQRVV</sequence>
<dbReference type="Pfam" id="PF01822">
    <property type="entry name" value="WSC"/>
    <property type="match status" value="1"/>
</dbReference>
<keyword evidence="2" id="KW-0732">Signal</keyword>
<dbReference type="AlphaFoldDB" id="A0A9P6CF53"/>
<dbReference type="Proteomes" id="UP000807353">
    <property type="component" value="Unassembled WGS sequence"/>
</dbReference>
<comment type="caution">
    <text evidence="4">The sequence shown here is derived from an EMBL/GenBank/DDBJ whole genome shotgun (WGS) entry which is preliminary data.</text>
</comment>
<reference evidence="4" key="1">
    <citation type="submission" date="2020-11" db="EMBL/GenBank/DDBJ databases">
        <authorList>
            <consortium name="DOE Joint Genome Institute"/>
            <person name="Ahrendt S."/>
            <person name="Riley R."/>
            <person name="Andreopoulos W."/>
            <person name="Labutti K."/>
            <person name="Pangilinan J."/>
            <person name="Ruiz-Duenas F.J."/>
            <person name="Barrasa J.M."/>
            <person name="Sanchez-Garcia M."/>
            <person name="Camarero S."/>
            <person name="Miyauchi S."/>
            <person name="Serrano A."/>
            <person name="Linde D."/>
            <person name="Babiker R."/>
            <person name="Drula E."/>
            <person name="Ayuso-Fernandez I."/>
            <person name="Pacheco R."/>
            <person name="Padilla G."/>
            <person name="Ferreira P."/>
            <person name="Barriuso J."/>
            <person name="Kellner H."/>
            <person name="Castanera R."/>
            <person name="Alfaro M."/>
            <person name="Ramirez L."/>
            <person name="Pisabarro A.G."/>
            <person name="Kuo A."/>
            <person name="Tritt A."/>
            <person name="Lipzen A."/>
            <person name="He G."/>
            <person name="Yan M."/>
            <person name="Ng V."/>
            <person name="Cullen D."/>
            <person name="Martin F."/>
            <person name="Rosso M.-N."/>
            <person name="Henrissat B."/>
            <person name="Hibbett D."/>
            <person name="Martinez A.T."/>
            <person name="Grigoriev I.V."/>
        </authorList>
    </citation>
    <scope>NUCLEOTIDE SEQUENCE</scope>
    <source>
        <strain evidence="4">CBS 247.69</strain>
    </source>
</reference>
<dbReference type="PANTHER" id="PTHR45964:SF9">
    <property type="entry name" value="SULFOTRANSFERASE"/>
    <property type="match status" value="1"/>
</dbReference>
<dbReference type="PROSITE" id="PS51212">
    <property type="entry name" value="WSC"/>
    <property type="match status" value="1"/>
</dbReference>
<protein>
    <submittedName>
        <fullName evidence="4">WSC domain-containing protein</fullName>
    </submittedName>
</protein>
<proteinExistence type="predicted"/>
<evidence type="ECO:0000256" key="1">
    <source>
        <dbReference type="ARBA" id="ARBA00022737"/>
    </source>
</evidence>
<gene>
    <name evidence="4" type="ORF">BDZ94DRAFT_1324482</name>
</gene>
<dbReference type="PANTHER" id="PTHR45964">
    <property type="entry name" value="WSCD FAMILY MEMBER CG9164"/>
    <property type="match status" value="1"/>
</dbReference>
<keyword evidence="5" id="KW-1185">Reference proteome</keyword>
<organism evidence="4 5">
    <name type="scientific">Collybia nuda</name>
    <dbReference type="NCBI Taxonomy" id="64659"/>
    <lineage>
        <taxon>Eukaryota</taxon>
        <taxon>Fungi</taxon>
        <taxon>Dikarya</taxon>
        <taxon>Basidiomycota</taxon>
        <taxon>Agaricomycotina</taxon>
        <taxon>Agaricomycetes</taxon>
        <taxon>Agaricomycetidae</taxon>
        <taxon>Agaricales</taxon>
        <taxon>Tricholomatineae</taxon>
        <taxon>Clitocybaceae</taxon>
        <taxon>Collybia</taxon>
    </lineage>
</organism>
<accession>A0A9P6CF53</accession>
<feature type="domain" description="WSC" evidence="3">
    <location>
        <begin position="37"/>
        <end position="133"/>
    </location>
</feature>
<evidence type="ECO:0000259" key="3">
    <source>
        <dbReference type="PROSITE" id="PS51212"/>
    </source>
</evidence>
<dbReference type="InterPro" id="IPR051589">
    <property type="entry name" value="Sialate-O-sulfotransferase"/>
</dbReference>
<dbReference type="SMART" id="SM00321">
    <property type="entry name" value="WSC"/>
    <property type="match status" value="1"/>
</dbReference>
<evidence type="ECO:0000256" key="2">
    <source>
        <dbReference type="SAM" id="SignalP"/>
    </source>
</evidence>
<evidence type="ECO:0000313" key="5">
    <source>
        <dbReference type="Proteomes" id="UP000807353"/>
    </source>
</evidence>
<name>A0A9P6CF53_9AGAR</name>
<evidence type="ECO:0000313" key="4">
    <source>
        <dbReference type="EMBL" id="KAF9459880.1"/>
    </source>
</evidence>
<dbReference type="InterPro" id="IPR002889">
    <property type="entry name" value="WSC_carb-bd"/>
</dbReference>
<keyword evidence="1" id="KW-0677">Repeat</keyword>